<dbReference type="GO" id="GO:0005975">
    <property type="term" value="P:carbohydrate metabolic process"/>
    <property type="evidence" value="ECO:0007669"/>
    <property type="project" value="InterPro"/>
</dbReference>
<dbReference type="PRINTS" id="PR01951">
    <property type="entry name" value="LANCEUKARYTE"/>
</dbReference>
<sequence>MENTKKYFDNPYEDYEGGGFAPDNEFLKYLVFEYTGIISENTFPKESPYRDRKLNLLVGNAGIAYMFLKMHHSPHDFSDLQPLFHAQEYITDAKNKIPPHSKLQNQSDPCALLNGSAGIYCVSAVISSLWSQDAAMRRDVINFNSGFEMCKLIDFTEHGRDSLFVGRAGYLSGVYFLNKHIKHMGYNDDQIMEVCRLIIESGREYSMMKGSRFPLLYPYYDCEHLGALYGLSSILLVLLASPLFHRCPDSDEFLHISEDTYDLVQSTVDRLLEFQDEEGHFPATVEDNEVPYQCMKLPSLVQWCTDSPGIIYLLIKSYEIFRDVKYLDAARKVTDVIWKYGLLTAGPSLCHGVAGNGYAFLVMYRVTGETKFLYRAFRFAQFLRNPEFLELPETEAYKYSLFEGLAGVVCFLLDLMDPLQASFPFMDIS</sequence>
<dbReference type="SUPFAM" id="SSF158745">
    <property type="entry name" value="LanC-like"/>
    <property type="match status" value="1"/>
</dbReference>
<evidence type="ECO:0000313" key="4">
    <source>
        <dbReference type="Proteomes" id="UP001151699"/>
    </source>
</evidence>
<accession>A0A9Q0NDQ7</accession>
<protein>
    <submittedName>
        <fullName evidence="3">LanC-like protein 3 like</fullName>
    </submittedName>
</protein>
<dbReference type="GO" id="GO:0031179">
    <property type="term" value="P:peptide modification"/>
    <property type="evidence" value="ECO:0007669"/>
    <property type="project" value="InterPro"/>
</dbReference>
<dbReference type="EMBL" id="WJQU01000001">
    <property type="protein sequence ID" value="KAJ6648446.1"/>
    <property type="molecule type" value="Genomic_DNA"/>
</dbReference>
<dbReference type="OrthoDB" id="10257263at2759"/>
<dbReference type="PANTHER" id="PTHR12736:SF7">
    <property type="entry name" value="LANC-LIKE PROTEIN 3"/>
    <property type="match status" value="1"/>
</dbReference>
<dbReference type="InterPro" id="IPR020464">
    <property type="entry name" value="LanC-like_prot_euk"/>
</dbReference>
<dbReference type="Gene3D" id="1.50.10.10">
    <property type="match status" value="1"/>
</dbReference>
<feature type="binding site" evidence="2">
    <location>
        <position position="304"/>
    </location>
    <ligand>
        <name>Zn(2+)</name>
        <dbReference type="ChEBI" id="CHEBI:29105"/>
    </ligand>
</feature>
<comment type="similarity">
    <text evidence="1">Belongs to the LanC-like protein family.</text>
</comment>
<dbReference type="Pfam" id="PF05147">
    <property type="entry name" value="LANC_like"/>
    <property type="match status" value="1"/>
</dbReference>
<evidence type="ECO:0000256" key="1">
    <source>
        <dbReference type="ARBA" id="ARBA00007179"/>
    </source>
</evidence>
<name>A0A9Q0NDQ7_9DIPT</name>
<feature type="binding site" evidence="2">
    <location>
        <position position="351"/>
    </location>
    <ligand>
        <name>Zn(2+)</name>
        <dbReference type="ChEBI" id="CHEBI:29105"/>
    </ligand>
</feature>
<evidence type="ECO:0000313" key="3">
    <source>
        <dbReference type="EMBL" id="KAJ6648446.1"/>
    </source>
</evidence>
<dbReference type="SMART" id="SM01260">
    <property type="entry name" value="LANC_like"/>
    <property type="match status" value="1"/>
</dbReference>
<dbReference type="AlphaFoldDB" id="A0A9Q0NDQ7"/>
<dbReference type="PRINTS" id="PR01950">
    <property type="entry name" value="LANCSUPER"/>
</dbReference>
<reference evidence="3" key="1">
    <citation type="submission" date="2022-07" db="EMBL/GenBank/DDBJ databases">
        <authorList>
            <person name="Trinca V."/>
            <person name="Uliana J.V.C."/>
            <person name="Torres T.T."/>
            <person name="Ward R.J."/>
            <person name="Monesi N."/>
        </authorList>
    </citation>
    <scope>NUCLEOTIDE SEQUENCE</scope>
    <source>
        <strain evidence="3">HSMRA1968</strain>
        <tissue evidence="3">Whole embryos</tissue>
    </source>
</reference>
<dbReference type="InterPro" id="IPR007822">
    <property type="entry name" value="LANC-like"/>
</dbReference>
<gene>
    <name evidence="3" type="ORF">Bhyg_03674</name>
</gene>
<keyword evidence="2" id="KW-0479">Metal-binding</keyword>
<feature type="binding site" evidence="2">
    <location>
        <position position="350"/>
    </location>
    <ligand>
        <name>Zn(2+)</name>
        <dbReference type="ChEBI" id="CHEBI:29105"/>
    </ligand>
</feature>
<dbReference type="InterPro" id="IPR012341">
    <property type="entry name" value="6hp_glycosidase-like_sf"/>
</dbReference>
<proteinExistence type="inferred from homology"/>
<dbReference type="GO" id="GO:0046872">
    <property type="term" value="F:metal ion binding"/>
    <property type="evidence" value="ECO:0007669"/>
    <property type="project" value="UniProtKB-KW"/>
</dbReference>
<keyword evidence="2" id="KW-0862">Zinc</keyword>
<dbReference type="GO" id="GO:0005886">
    <property type="term" value="C:plasma membrane"/>
    <property type="evidence" value="ECO:0007669"/>
    <property type="project" value="TreeGrafter"/>
</dbReference>
<dbReference type="Proteomes" id="UP001151699">
    <property type="component" value="Chromosome A"/>
</dbReference>
<evidence type="ECO:0000256" key="2">
    <source>
        <dbReference type="PIRSR" id="PIRSR607822-1"/>
    </source>
</evidence>
<dbReference type="CDD" id="cd04794">
    <property type="entry name" value="euk_LANCL"/>
    <property type="match status" value="1"/>
</dbReference>
<keyword evidence="4" id="KW-1185">Reference proteome</keyword>
<dbReference type="PANTHER" id="PTHR12736">
    <property type="entry name" value="LANC-LIKE PROTEIN"/>
    <property type="match status" value="1"/>
</dbReference>
<organism evidence="3 4">
    <name type="scientific">Pseudolycoriella hygida</name>
    <dbReference type="NCBI Taxonomy" id="35572"/>
    <lineage>
        <taxon>Eukaryota</taxon>
        <taxon>Metazoa</taxon>
        <taxon>Ecdysozoa</taxon>
        <taxon>Arthropoda</taxon>
        <taxon>Hexapoda</taxon>
        <taxon>Insecta</taxon>
        <taxon>Pterygota</taxon>
        <taxon>Neoptera</taxon>
        <taxon>Endopterygota</taxon>
        <taxon>Diptera</taxon>
        <taxon>Nematocera</taxon>
        <taxon>Sciaroidea</taxon>
        <taxon>Sciaridae</taxon>
        <taxon>Pseudolycoriella</taxon>
    </lineage>
</organism>
<comment type="caution">
    <text evidence="3">The sequence shown here is derived from an EMBL/GenBank/DDBJ whole genome shotgun (WGS) entry which is preliminary data.</text>
</comment>